<keyword evidence="5" id="KW-1185">Reference proteome</keyword>
<dbReference type="AlphaFoldDB" id="A0ABD3JMF3"/>
<dbReference type="EMBL" id="JBJKBG010000008">
    <property type="protein sequence ID" value="KAL3728795.1"/>
    <property type="molecule type" value="Genomic_DNA"/>
</dbReference>
<dbReference type="PANTHER" id="PTHR13068:SF173">
    <property type="entry name" value="EMB|CAB62602.1"/>
    <property type="match status" value="1"/>
</dbReference>
<gene>
    <name evidence="4" type="ORF">ACJRO7_033385</name>
</gene>
<evidence type="ECO:0000256" key="3">
    <source>
        <dbReference type="ARBA" id="ARBA00022946"/>
    </source>
</evidence>
<accession>A0ABD3JMF3</accession>
<dbReference type="GO" id="GO:0006353">
    <property type="term" value="P:DNA-templated transcription termination"/>
    <property type="evidence" value="ECO:0007669"/>
    <property type="project" value="UniProtKB-KW"/>
</dbReference>
<name>A0ABD3JMF3_EUCGL</name>
<reference evidence="4 5" key="1">
    <citation type="submission" date="2024-11" db="EMBL/GenBank/DDBJ databases">
        <title>Chromosome-level genome assembly of Eucalyptus globulus Labill. provides insights into its genome evolution.</title>
        <authorList>
            <person name="Li X."/>
        </authorList>
    </citation>
    <scope>NUCLEOTIDE SEQUENCE [LARGE SCALE GENOMIC DNA]</scope>
    <source>
        <strain evidence="4">CL2024</strain>
        <tissue evidence="4">Fresh tender leaves</tissue>
    </source>
</reference>
<comment type="caution">
    <text evidence="4">The sequence shown here is derived from an EMBL/GenBank/DDBJ whole genome shotgun (WGS) entry which is preliminary data.</text>
</comment>
<dbReference type="FunFam" id="1.25.70.10:FF:000001">
    <property type="entry name" value="Mitochondrial transcription termination factor-like"/>
    <property type="match status" value="1"/>
</dbReference>
<comment type="similarity">
    <text evidence="1">Belongs to the mTERF family.</text>
</comment>
<evidence type="ECO:0000313" key="4">
    <source>
        <dbReference type="EMBL" id="KAL3728795.1"/>
    </source>
</evidence>
<dbReference type="Pfam" id="PF02536">
    <property type="entry name" value="mTERF"/>
    <property type="match status" value="2"/>
</dbReference>
<dbReference type="InterPro" id="IPR038538">
    <property type="entry name" value="MTERF_sf"/>
</dbReference>
<organism evidence="4 5">
    <name type="scientific">Eucalyptus globulus</name>
    <name type="common">Tasmanian blue gum</name>
    <dbReference type="NCBI Taxonomy" id="34317"/>
    <lineage>
        <taxon>Eukaryota</taxon>
        <taxon>Viridiplantae</taxon>
        <taxon>Streptophyta</taxon>
        <taxon>Embryophyta</taxon>
        <taxon>Tracheophyta</taxon>
        <taxon>Spermatophyta</taxon>
        <taxon>Magnoliopsida</taxon>
        <taxon>eudicotyledons</taxon>
        <taxon>Gunneridae</taxon>
        <taxon>Pentapetalae</taxon>
        <taxon>rosids</taxon>
        <taxon>malvids</taxon>
        <taxon>Myrtales</taxon>
        <taxon>Myrtaceae</taxon>
        <taxon>Myrtoideae</taxon>
        <taxon>Eucalypteae</taxon>
        <taxon>Eucalyptus</taxon>
    </lineage>
</organism>
<dbReference type="InterPro" id="IPR003690">
    <property type="entry name" value="MTERF"/>
</dbReference>
<dbReference type="SMART" id="SM00733">
    <property type="entry name" value="Mterf"/>
    <property type="match status" value="7"/>
</dbReference>
<dbReference type="Gene3D" id="1.25.70.10">
    <property type="entry name" value="Transcription termination factor 3, mitochondrial"/>
    <property type="match status" value="2"/>
</dbReference>
<keyword evidence="2" id="KW-0805">Transcription regulation</keyword>
<dbReference type="EMBL" id="JBJKBG010000008">
    <property type="protein sequence ID" value="KAL3728796.1"/>
    <property type="molecule type" value="Genomic_DNA"/>
</dbReference>
<dbReference type="Proteomes" id="UP001634007">
    <property type="component" value="Unassembled WGS sequence"/>
</dbReference>
<protein>
    <submittedName>
        <fullName evidence="4">Uncharacterized protein</fullName>
    </submittedName>
</protein>
<evidence type="ECO:0000256" key="1">
    <source>
        <dbReference type="ARBA" id="ARBA00007692"/>
    </source>
</evidence>
<evidence type="ECO:0000313" key="5">
    <source>
        <dbReference type="Proteomes" id="UP001634007"/>
    </source>
</evidence>
<dbReference type="PANTHER" id="PTHR13068">
    <property type="entry name" value="CGI-12 PROTEIN-RELATED"/>
    <property type="match status" value="1"/>
</dbReference>
<keyword evidence="2" id="KW-0806">Transcription termination</keyword>
<proteinExistence type="inferred from homology"/>
<keyword evidence="2" id="KW-0804">Transcription</keyword>
<evidence type="ECO:0000256" key="2">
    <source>
        <dbReference type="ARBA" id="ARBA00022472"/>
    </source>
</evidence>
<sequence>MSLPCFARPALGSHMGTFSSLCSFSFFRRLSLNPAKACARCFSAKSADMRDGLSGFLMKSLNFSRSRALVVSNRSSRATSNSLENSRAVIEYFQKLGFSDVQIRSSVIVCPQILFADVGKTLKPKLDFLQGLGLVGADLGSYISKSASVLSVSLDKRLVPNVHILKGVLFNDEDNRDLIVVLRRCKWIVSKDPESVLMRNIAFLESLGVTGYQQRMLLKRQPSLFVAKESRLNGLVSRVLKMGFSLNSGMLAYALYSVSCISVKTVGKKVKLFRDFGFSEKDIILMFRRAPTLLRVSEEKLKFGIDFFLNIMKCKRTLIVGRPSCLMHNMEDRVVARFRVLQVVKLKGLMKKDPSFVAMVELNEEAFIERFISRFRDDTEQLLLAYKGHILDV</sequence>
<keyword evidence="3" id="KW-0809">Transit peptide</keyword>